<evidence type="ECO:0000313" key="3">
    <source>
        <dbReference type="Proteomes" id="UP001482620"/>
    </source>
</evidence>
<feature type="compositionally biased region" description="Polar residues" evidence="1">
    <location>
        <begin position="62"/>
        <end position="78"/>
    </location>
</feature>
<name>A0ABV0SUY6_9TELE</name>
<reference evidence="2 3" key="1">
    <citation type="submission" date="2021-06" db="EMBL/GenBank/DDBJ databases">
        <authorList>
            <person name="Palmer J.M."/>
        </authorList>
    </citation>
    <scope>NUCLEOTIDE SEQUENCE [LARGE SCALE GENOMIC DNA]</scope>
    <source>
        <strain evidence="3">if_2019</strain>
        <tissue evidence="2">Muscle</tissue>
    </source>
</reference>
<organism evidence="2 3">
    <name type="scientific">Ilyodon furcidens</name>
    <name type="common">goldbreast splitfin</name>
    <dbReference type="NCBI Taxonomy" id="33524"/>
    <lineage>
        <taxon>Eukaryota</taxon>
        <taxon>Metazoa</taxon>
        <taxon>Chordata</taxon>
        <taxon>Craniata</taxon>
        <taxon>Vertebrata</taxon>
        <taxon>Euteleostomi</taxon>
        <taxon>Actinopterygii</taxon>
        <taxon>Neopterygii</taxon>
        <taxon>Teleostei</taxon>
        <taxon>Neoteleostei</taxon>
        <taxon>Acanthomorphata</taxon>
        <taxon>Ovalentaria</taxon>
        <taxon>Atherinomorphae</taxon>
        <taxon>Cyprinodontiformes</taxon>
        <taxon>Goodeidae</taxon>
        <taxon>Ilyodon</taxon>
    </lineage>
</organism>
<keyword evidence="3" id="KW-1185">Reference proteome</keyword>
<sequence>MLESHYDSATLTAGGEDTKMTFSDTFRHSVKDRTWGYLSLTKRKCALVSSPPIPPPPPTPSLWRSQQSPPFGNTAPDS</sequence>
<comment type="caution">
    <text evidence="2">The sequence shown here is derived from an EMBL/GenBank/DDBJ whole genome shotgun (WGS) entry which is preliminary data.</text>
</comment>
<evidence type="ECO:0000256" key="1">
    <source>
        <dbReference type="SAM" id="MobiDB-lite"/>
    </source>
</evidence>
<evidence type="ECO:0000313" key="2">
    <source>
        <dbReference type="EMBL" id="MEQ2224430.1"/>
    </source>
</evidence>
<proteinExistence type="predicted"/>
<dbReference type="Proteomes" id="UP001482620">
    <property type="component" value="Unassembled WGS sequence"/>
</dbReference>
<feature type="compositionally biased region" description="Pro residues" evidence="1">
    <location>
        <begin position="51"/>
        <end position="60"/>
    </location>
</feature>
<accession>A0ABV0SUY6</accession>
<protein>
    <submittedName>
        <fullName evidence="2">Uncharacterized protein</fullName>
    </submittedName>
</protein>
<gene>
    <name evidence="2" type="ORF">ILYODFUR_007344</name>
</gene>
<feature type="region of interest" description="Disordered" evidence="1">
    <location>
        <begin position="48"/>
        <end position="78"/>
    </location>
</feature>
<dbReference type="EMBL" id="JAHRIQ010012056">
    <property type="protein sequence ID" value="MEQ2224430.1"/>
    <property type="molecule type" value="Genomic_DNA"/>
</dbReference>